<feature type="domain" description="Peptidase S8/S53" evidence="6">
    <location>
        <begin position="147"/>
        <end position="474"/>
    </location>
</feature>
<evidence type="ECO:0000256" key="5">
    <source>
        <dbReference type="PROSITE-ProRule" id="PRU01240"/>
    </source>
</evidence>
<dbReference type="Pfam" id="PF00082">
    <property type="entry name" value="Peptidase_S8"/>
    <property type="match status" value="1"/>
</dbReference>
<dbReference type="GO" id="GO:0006508">
    <property type="term" value="P:proteolysis"/>
    <property type="evidence" value="ECO:0007669"/>
    <property type="project" value="UniProtKB-KW"/>
</dbReference>
<dbReference type="PROSITE" id="PS51892">
    <property type="entry name" value="SUBTILASE"/>
    <property type="match status" value="1"/>
</dbReference>
<evidence type="ECO:0000313" key="8">
    <source>
        <dbReference type="EMBL" id="HGW91277.1"/>
    </source>
</evidence>
<evidence type="ECO:0000259" key="6">
    <source>
        <dbReference type="Pfam" id="PF00082"/>
    </source>
</evidence>
<dbReference type="InterPro" id="IPR050131">
    <property type="entry name" value="Peptidase_S8_subtilisin-like"/>
</dbReference>
<dbReference type="PRINTS" id="PR00723">
    <property type="entry name" value="SUBTILISIN"/>
</dbReference>
<dbReference type="Gene3D" id="3.40.50.200">
    <property type="entry name" value="Peptidase S8/S53 domain"/>
    <property type="match status" value="1"/>
</dbReference>
<proteinExistence type="inferred from homology"/>
<dbReference type="InterPro" id="IPR015500">
    <property type="entry name" value="Peptidase_S8_subtilisin-rel"/>
</dbReference>
<organism evidence="8">
    <name type="scientific">candidate division WOR-3 bacterium</name>
    <dbReference type="NCBI Taxonomy" id="2052148"/>
    <lineage>
        <taxon>Bacteria</taxon>
        <taxon>Bacteria division WOR-3</taxon>
    </lineage>
</organism>
<feature type="domain" description="Secretion system C-terminal sorting" evidence="7">
    <location>
        <begin position="500"/>
        <end position="581"/>
    </location>
</feature>
<dbReference type="GO" id="GO:0004252">
    <property type="term" value="F:serine-type endopeptidase activity"/>
    <property type="evidence" value="ECO:0007669"/>
    <property type="project" value="UniProtKB-UniRule"/>
</dbReference>
<keyword evidence="2 5" id="KW-0645">Protease</keyword>
<dbReference type="PROSITE" id="PS00138">
    <property type="entry name" value="SUBTILASE_SER"/>
    <property type="match status" value="1"/>
</dbReference>
<dbReference type="Pfam" id="PF18962">
    <property type="entry name" value="Por_Secre_tail"/>
    <property type="match status" value="1"/>
</dbReference>
<reference evidence="8" key="1">
    <citation type="journal article" date="2020" name="mSystems">
        <title>Genome- and Community-Level Interaction Insights into Carbon Utilization and Element Cycling Functions of Hydrothermarchaeota in Hydrothermal Sediment.</title>
        <authorList>
            <person name="Zhou Z."/>
            <person name="Liu Y."/>
            <person name="Xu W."/>
            <person name="Pan J."/>
            <person name="Luo Z.H."/>
            <person name="Li M."/>
        </authorList>
    </citation>
    <scope>NUCLEOTIDE SEQUENCE [LARGE SCALE GENOMIC DNA]</scope>
    <source>
        <strain evidence="8">SpSt-780</strain>
    </source>
</reference>
<dbReference type="NCBIfam" id="TIGR04183">
    <property type="entry name" value="Por_Secre_tail"/>
    <property type="match status" value="1"/>
</dbReference>
<protein>
    <submittedName>
        <fullName evidence="8">T9SS type A sorting domain-containing protein</fullName>
    </submittedName>
</protein>
<keyword evidence="3 5" id="KW-0378">Hydrolase</keyword>
<evidence type="ECO:0000256" key="1">
    <source>
        <dbReference type="ARBA" id="ARBA00011073"/>
    </source>
</evidence>
<keyword evidence="4 5" id="KW-0720">Serine protease</keyword>
<comment type="caution">
    <text evidence="8">The sequence shown here is derived from an EMBL/GenBank/DDBJ whole genome shotgun (WGS) entry which is preliminary data.</text>
</comment>
<evidence type="ECO:0000256" key="4">
    <source>
        <dbReference type="ARBA" id="ARBA00022825"/>
    </source>
</evidence>
<evidence type="ECO:0000256" key="2">
    <source>
        <dbReference type="ARBA" id="ARBA00022670"/>
    </source>
</evidence>
<dbReference type="InterPro" id="IPR023828">
    <property type="entry name" value="Peptidase_S8_Ser-AS"/>
</dbReference>
<evidence type="ECO:0000256" key="3">
    <source>
        <dbReference type="ARBA" id="ARBA00022801"/>
    </source>
</evidence>
<feature type="active site" description="Charge relay system" evidence="5">
    <location>
        <position position="226"/>
    </location>
</feature>
<dbReference type="PANTHER" id="PTHR43806">
    <property type="entry name" value="PEPTIDASE S8"/>
    <property type="match status" value="1"/>
</dbReference>
<dbReference type="PANTHER" id="PTHR43806:SF67">
    <property type="entry name" value="EGF-LIKE DOMAIN-CONTAINING PROTEIN"/>
    <property type="match status" value="1"/>
</dbReference>
<accession>A0A7C4U6K9</accession>
<dbReference type="InterPro" id="IPR000209">
    <property type="entry name" value="Peptidase_S8/S53_dom"/>
</dbReference>
<dbReference type="SUPFAM" id="SSF52743">
    <property type="entry name" value="Subtilisin-like"/>
    <property type="match status" value="1"/>
</dbReference>
<feature type="active site" description="Charge relay system" evidence="5">
    <location>
        <position position="426"/>
    </location>
</feature>
<sequence length="582" mass="64990">MIGFIIIFVSFEDKFWIFFKDKGEIDKNSLIKYEENIPEITKERRKNSMGKTIDYGDIPVFEEYIKKIKNYNVKIVYRSKWLNAISVLCGDKTIESIKTFPFVKNVQPVKIMRMLIDLNSLKLDYGDNNSNMRILRLDTLHSLGYTGKGIRIGILDTGFEFGENKHNALLNVNVIGKADFVFPDTIVINGDTILSPDTIVGYEPQEDWRDENYPLCFWGFCSQTDHGTEILSILAGYSKGNIIGVAFNADYILAKTELVYDRGGNFIEIRREEDNWIAACEWAESLGAHIITSSLGYKFFDDGTGYTYSELDGEHALITIAADSAVRRGVFVVNAMGNVQLNASPDTSIVAPADGKYVFSIGGIDTSGKWSNISAKGPTIDGRIKPDFVAPVTAKVVNPEYSKEIENIPGFDTIYIPKYINASGTSISTPYVSGLIALLLEAHPSWIGNVSKVKNILILSASKNGIPDDSMGYGYIDALKALRYENVEVDYSSKIGRLIVFPNPLIKKDRSILNISYFLSNEGLIDLKIFDASGKNVYRKNLGLKLPGECIEKIDVKNFLPGLYIAVISTEKFKIYGKFVII</sequence>
<name>A0A7C4U6K9_UNCW3</name>
<dbReference type="EMBL" id="DTHG01000024">
    <property type="protein sequence ID" value="HGW91277.1"/>
    <property type="molecule type" value="Genomic_DNA"/>
</dbReference>
<dbReference type="InterPro" id="IPR036852">
    <property type="entry name" value="Peptidase_S8/S53_dom_sf"/>
</dbReference>
<dbReference type="InterPro" id="IPR026444">
    <property type="entry name" value="Secre_tail"/>
</dbReference>
<comment type="similarity">
    <text evidence="1 5">Belongs to the peptidase S8 family.</text>
</comment>
<dbReference type="AlphaFoldDB" id="A0A7C4U6K9"/>
<gene>
    <name evidence="8" type="ORF">ENV67_01895</name>
</gene>
<feature type="active site" description="Charge relay system" evidence="5">
    <location>
        <position position="156"/>
    </location>
</feature>
<evidence type="ECO:0000259" key="7">
    <source>
        <dbReference type="Pfam" id="PF18962"/>
    </source>
</evidence>